<dbReference type="InterPro" id="IPR029063">
    <property type="entry name" value="SAM-dependent_MTases_sf"/>
</dbReference>
<comment type="caution">
    <text evidence="1">The sequence shown here is derived from an EMBL/GenBank/DDBJ whole genome shotgun (WGS) entry which is preliminary data.</text>
</comment>
<dbReference type="Pfam" id="PF13489">
    <property type="entry name" value="Methyltransf_23"/>
    <property type="match status" value="1"/>
</dbReference>
<keyword evidence="1" id="KW-0808">Transferase</keyword>
<dbReference type="GO" id="GO:0102208">
    <property type="term" value="F:2-polyprenyl-6-hydroxyphenol methylase activity"/>
    <property type="evidence" value="ECO:0007669"/>
    <property type="project" value="UniProtKB-EC"/>
</dbReference>
<sequence length="234" mass="27715">MKKEYVYSEYTYNSKNLIARFSHRKRFSVAIELVLEKEFKSILDYGAGDNKFLTELSLKRDNLNLFAFEPIMEIKSSDNIEVFRKLTEFKNKKFDVITCFETLEHFNEFTQSIMLKEFYNRLNNDGIVIISVPIEIGFPSLIKNIRRVTVGKNSYQDIKNSIKCFFGKEIPEIRNLEGFIDSHLGFNHKKFENLILKYFQITKRETSPYKNLSDQLNSQVFYILEKKKMTSNKV</sequence>
<keyword evidence="2" id="KW-1185">Reference proteome</keyword>
<dbReference type="EC" id="2.1.1.222" evidence="1"/>
<organism evidence="1 2">
    <name type="scientific">Formosa undariae</name>
    <dbReference type="NCBI Taxonomy" id="1325436"/>
    <lineage>
        <taxon>Bacteria</taxon>
        <taxon>Pseudomonadati</taxon>
        <taxon>Bacteroidota</taxon>
        <taxon>Flavobacteriia</taxon>
        <taxon>Flavobacteriales</taxon>
        <taxon>Flavobacteriaceae</taxon>
        <taxon>Formosa</taxon>
    </lineage>
</organism>
<dbReference type="GO" id="GO:0032259">
    <property type="term" value="P:methylation"/>
    <property type="evidence" value="ECO:0007669"/>
    <property type="project" value="UniProtKB-KW"/>
</dbReference>
<protein>
    <submittedName>
        <fullName evidence="1">Class I SAM-dependent methyltransferase</fullName>
        <ecNumber evidence="1">2.1.1.222</ecNumber>
        <ecNumber evidence="1">2.1.1.64</ecNumber>
    </submittedName>
</protein>
<keyword evidence="1" id="KW-0489">Methyltransferase</keyword>
<name>A0ABV5F0V5_9FLAO</name>
<accession>A0ABV5F0V5</accession>
<evidence type="ECO:0000313" key="2">
    <source>
        <dbReference type="Proteomes" id="UP001589605"/>
    </source>
</evidence>
<dbReference type="EMBL" id="JBHMEZ010000009">
    <property type="protein sequence ID" value="MFB9053065.1"/>
    <property type="molecule type" value="Genomic_DNA"/>
</dbReference>
<dbReference type="Proteomes" id="UP001589605">
    <property type="component" value="Unassembled WGS sequence"/>
</dbReference>
<dbReference type="EC" id="2.1.1.64" evidence="1"/>
<dbReference type="SUPFAM" id="SSF53335">
    <property type="entry name" value="S-adenosyl-L-methionine-dependent methyltransferases"/>
    <property type="match status" value="1"/>
</dbReference>
<proteinExistence type="predicted"/>
<dbReference type="RefSeq" id="WP_382382248.1">
    <property type="nucleotide sequence ID" value="NZ_JBHMEZ010000009.1"/>
</dbReference>
<dbReference type="GO" id="GO:0061542">
    <property type="term" value="F:3-demethylubiquinol 3-O-methyltransferase activity"/>
    <property type="evidence" value="ECO:0007669"/>
    <property type="project" value="UniProtKB-EC"/>
</dbReference>
<reference evidence="1 2" key="1">
    <citation type="submission" date="2024-09" db="EMBL/GenBank/DDBJ databases">
        <authorList>
            <person name="Sun Q."/>
            <person name="Mori K."/>
        </authorList>
    </citation>
    <scope>NUCLEOTIDE SEQUENCE [LARGE SCALE GENOMIC DNA]</scope>
    <source>
        <strain evidence="1 2">CECT 8286</strain>
    </source>
</reference>
<evidence type="ECO:0000313" key="1">
    <source>
        <dbReference type="EMBL" id="MFB9053065.1"/>
    </source>
</evidence>
<dbReference type="CDD" id="cd02440">
    <property type="entry name" value="AdoMet_MTases"/>
    <property type="match status" value="1"/>
</dbReference>
<gene>
    <name evidence="1" type="ORF">ACFFVB_08220</name>
</gene>
<dbReference type="Gene3D" id="3.40.50.150">
    <property type="entry name" value="Vaccinia Virus protein VP39"/>
    <property type="match status" value="1"/>
</dbReference>